<evidence type="ECO:0000313" key="3">
    <source>
        <dbReference type="Proteomes" id="UP000215931"/>
    </source>
</evidence>
<sequence length="141" mass="15096">MNTTTNIAENVLLLAVARVSMALALPTIGLIAFFGSQWLDGRFDAQANHVSQRIDTVTVTAARANDSAVRANEVAGKVNDRLIAVETKQVQDMAANERFQNGTLNRLDRVQDSIVGLSNAVAALTATLQAIAEDRNRPPAP</sequence>
<evidence type="ECO:0000256" key="1">
    <source>
        <dbReference type="SAM" id="Phobius"/>
    </source>
</evidence>
<dbReference type="EMBL" id="NPKH01000021">
    <property type="protein sequence ID" value="PAP94537.1"/>
    <property type="molecule type" value="Genomic_DNA"/>
</dbReference>
<comment type="caution">
    <text evidence="2">The sequence shown here is derived from an EMBL/GenBank/DDBJ whole genome shotgun (WGS) entry which is preliminary data.</text>
</comment>
<reference evidence="2 3" key="1">
    <citation type="submission" date="2017-08" db="EMBL/GenBank/DDBJ databases">
        <title>Mesorhizobium wenxinae sp. nov., a novel rhizobial species isolated from root nodules of chickpea (Cicer arietinum L.).</title>
        <authorList>
            <person name="Zhang J."/>
        </authorList>
    </citation>
    <scope>NUCLEOTIDE SEQUENCE [LARGE SCALE GENOMIC DNA]</scope>
    <source>
        <strain evidence="3">WYCCWR 10019</strain>
    </source>
</reference>
<keyword evidence="1" id="KW-0812">Transmembrane</keyword>
<dbReference type="Proteomes" id="UP000215931">
    <property type="component" value="Unassembled WGS sequence"/>
</dbReference>
<protein>
    <submittedName>
        <fullName evidence="2">Uncharacterized protein</fullName>
    </submittedName>
</protein>
<keyword evidence="1" id="KW-0472">Membrane</keyword>
<feature type="transmembrane region" description="Helical" evidence="1">
    <location>
        <begin position="12"/>
        <end position="34"/>
    </location>
</feature>
<gene>
    <name evidence="2" type="ORF">CIT31_16185</name>
</gene>
<name>A0A271KHD0_9HYPH</name>
<keyword evidence="1" id="KW-1133">Transmembrane helix</keyword>
<organism evidence="2 3">
    <name type="scientific">Mesorhizobium wenxiniae</name>
    <dbReference type="NCBI Taxonomy" id="2014805"/>
    <lineage>
        <taxon>Bacteria</taxon>
        <taxon>Pseudomonadati</taxon>
        <taxon>Pseudomonadota</taxon>
        <taxon>Alphaproteobacteria</taxon>
        <taxon>Hyphomicrobiales</taxon>
        <taxon>Phyllobacteriaceae</taxon>
        <taxon>Mesorhizobium</taxon>
    </lineage>
</organism>
<accession>A0A271KHD0</accession>
<dbReference type="AlphaFoldDB" id="A0A271KHD0"/>
<dbReference type="InterPro" id="IPR010916">
    <property type="entry name" value="TonB_box_CS"/>
</dbReference>
<proteinExistence type="predicted"/>
<keyword evidence="3" id="KW-1185">Reference proteome</keyword>
<dbReference type="PROSITE" id="PS00430">
    <property type="entry name" value="TONB_DEPENDENT_REC_1"/>
    <property type="match status" value="1"/>
</dbReference>
<evidence type="ECO:0000313" key="2">
    <source>
        <dbReference type="EMBL" id="PAP94537.1"/>
    </source>
</evidence>